<evidence type="ECO:0000313" key="2">
    <source>
        <dbReference type="EMBL" id="KAH0573485.1"/>
    </source>
</evidence>
<dbReference type="Proteomes" id="UP000018208">
    <property type="component" value="Unassembled WGS sequence"/>
</dbReference>
<name>V6LNG3_9EUKA</name>
<evidence type="ECO:0000313" key="1">
    <source>
        <dbReference type="EMBL" id="EST46155.1"/>
    </source>
</evidence>
<proteinExistence type="predicted"/>
<reference evidence="2" key="2">
    <citation type="submission" date="2020-12" db="EMBL/GenBank/DDBJ databases">
        <title>New Spironucleus salmonicida genome in near-complete chromosomes.</title>
        <authorList>
            <person name="Xu F."/>
            <person name="Kurt Z."/>
            <person name="Jimenez-Gonzalez A."/>
            <person name="Astvaldsson A."/>
            <person name="Andersson J.O."/>
            <person name="Svard S.G."/>
        </authorList>
    </citation>
    <scope>NUCLEOTIDE SEQUENCE</scope>
    <source>
        <strain evidence="2">ATCC 50377</strain>
    </source>
</reference>
<evidence type="ECO:0000313" key="3">
    <source>
        <dbReference type="Proteomes" id="UP000018208"/>
    </source>
</evidence>
<accession>V6LNG3</accession>
<keyword evidence="3" id="KW-1185">Reference proteome</keyword>
<dbReference type="EMBL" id="AUWU02000004">
    <property type="protein sequence ID" value="KAH0573485.1"/>
    <property type="molecule type" value="Genomic_DNA"/>
</dbReference>
<organism evidence="1">
    <name type="scientific">Spironucleus salmonicida</name>
    <dbReference type="NCBI Taxonomy" id="348837"/>
    <lineage>
        <taxon>Eukaryota</taxon>
        <taxon>Metamonada</taxon>
        <taxon>Diplomonadida</taxon>
        <taxon>Hexamitidae</taxon>
        <taxon>Hexamitinae</taxon>
        <taxon>Spironucleus</taxon>
    </lineage>
</organism>
<protein>
    <submittedName>
        <fullName evidence="1">Uncharacterized protein</fullName>
    </submittedName>
</protein>
<dbReference type="VEuPathDB" id="GiardiaDB:SS50377_23419"/>
<dbReference type="EMBL" id="KI546083">
    <property type="protein sequence ID" value="EST46155.1"/>
    <property type="molecule type" value="Genomic_DNA"/>
</dbReference>
<gene>
    <name evidence="1" type="ORF">SS50377_13747</name>
    <name evidence="2" type="ORF">SS50377_23419</name>
</gene>
<dbReference type="AlphaFoldDB" id="V6LNG3"/>
<sequence length="1009" mass="117890">MDKAIKAFSHALETRNEAINDTIQGLIQASYTDPLAPQKYSQFKITEDLLQQDNVQVYELLSNLLEQSSQLISLKFSSKNEQKIIFRQAVSKLSGQKLCLYFIALIEEINITLEQKQICLSQLQTLNLELQNLKDLKKQGMVELPESIQGNEDDIPDDIEPIFKDNSSEISCVLTSSSEIQYEIQQVDKNIDSLLIKTKIRISEISEKITQLMIEQKEEQSKLNIYLQFLQNILSSQLDILQLKLFLNYIIDECQFIDIIEILLYLTQKGFIINNFMIIIISSLVQMSTSLQYNIKGINDVLNDILNYTPIKKFSFTLNDKLIKIQKVQPKNIQHDNTIFQNEYKFSKYSTLLPSQVNQKDLRFHNAYRLKFKNQLRINTDDKFISNIQLDTVDKIQKKQPSTKIESASVKCTFNFLSNAPFSINSQNVFCNQNIILYMNLISNQLQDISNFCCQLFQYRFQSIASCSRDYDTQGQKLISTSLTFSFITVVIFFMNQITENITIINQIDFKFDQLFQTFYTAYREIMQFLEMLTNIQGEFQQQKYEYQHFLVKALQFLNVFAKLTYVLKGYSGKLKTKLQSKIQILKMQENMLTYSKNNNNPMQISLEIVQNQLQNLQNEIQTISDFNLKIQNLINNNIELICSSHCIFQFIPKFLQQFQIISQCEMFCTQQYLEMIQTICLLYQSFDDQVYQLKEGMKKQSDKIDRIIDEISQDEEEDIFEVDSTRDQIFLSLLYNGKIVDQLIYFVERIIFGPLVLKQEAVEIICIVLQFIVGQNAKLEEKIFIPICIESFVSIEKILGYKGDLLLQELSNYLINLLETHYKEISSGDQLKVFHSIFVSQNVNTKPLQQQLNQELNILRDYQITGNNDSIPASITNQIIQQKPESIKNEDQLQQINQLSSFSLSDTYQISDFTKKQDVQLINEYAQLLIQFGQSIAISKLTERLDFQFSQSQIETRIQELRNNNQFSKWEIQEIQSLLQKDRAVYQVTQLFQLSQQQITYIQSIIPE</sequence>
<reference evidence="1 2" key="1">
    <citation type="journal article" date="2014" name="PLoS Genet.">
        <title>The Genome of Spironucleus salmonicida Highlights a Fish Pathogen Adapted to Fluctuating Environments.</title>
        <authorList>
            <person name="Xu F."/>
            <person name="Jerlstrom-Hultqvist J."/>
            <person name="Einarsson E."/>
            <person name="Astvaldsson A."/>
            <person name="Svard S.G."/>
            <person name="Andersson J.O."/>
        </authorList>
    </citation>
    <scope>NUCLEOTIDE SEQUENCE</scope>
    <source>
        <strain evidence="2">ATCC 50377</strain>
    </source>
</reference>